<dbReference type="SUPFAM" id="SSF69572">
    <property type="entry name" value="Activating enzymes of the ubiquitin-like proteins"/>
    <property type="match status" value="1"/>
</dbReference>
<dbReference type="Pfam" id="PF02624">
    <property type="entry name" value="YcaO"/>
    <property type="match status" value="1"/>
</dbReference>
<dbReference type="InterPro" id="IPR003776">
    <property type="entry name" value="YcaO-like_dom"/>
</dbReference>
<proteinExistence type="predicted"/>
<name>A0ABT1Q2V5_9ACTN</name>
<reference evidence="2" key="1">
    <citation type="submission" date="2022-06" db="EMBL/GenBank/DDBJ databases">
        <title>Draft genome sequence of Streptomyces sp. RB6PN25 isolated from peat swamp forest in Thailand.</title>
        <authorList>
            <person name="Duangmal K."/>
            <person name="Klaysubun C."/>
        </authorList>
    </citation>
    <scope>NUCLEOTIDE SEQUENCE</scope>
    <source>
        <strain evidence="2">RB6PN25</strain>
    </source>
</reference>
<dbReference type="RefSeq" id="WP_255923329.1">
    <property type="nucleotide sequence ID" value="NZ_JANFNG010000032.1"/>
</dbReference>
<dbReference type="NCBIfam" id="TIGR03604">
    <property type="entry name" value="TOMM_cyclo_SagD"/>
    <property type="match status" value="1"/>
</dbReference>
<feature type="domain" description="YcaO" evidence="1">
    <location>
        <begin position="401"/>
        <end position="773"/>
    </location>
</feature>
<protein>
    <submittedName>
        <fullName evidence="2">TOMM leader peptide-binding protein</fullName>
    </submittedName>
</protein>
<dbReference type="Gene3D" id="3.40.50.720">
    <property type="entry name" value="NAD(P)-binding Rossmann-like Domain"/>
    <property type="match status" value="1"/>
</dbReference>
<dbReference type="NCBIfam" id="TIGR00702">
    <property type="entry name" value="YcaO-type kinase domain"/>
    <property type="match status" value="1"/>
</dbReference>
<evidence type="ECO:0000259" key="1">
    <source>
        <dbReference type="PROSITE" id="PS51664"/>
    </source>
</evidence>
<dbReference type="EMBL" id="JANFNG010000032">
    <property type="protein sequence ID" value="MCQ4084273.1"/>
    <property type="molecule type" value="Genomic_DNA"/>
</dbReference>
<dbReference type="InterPro" id="IPR027624">
    <property type="entry name" value="TOMM_cyclo_SagD"/>
</dbReference>
<evidence type="ECO:0000313" key="2">
    <source>
        <dbReference type="EMBL" id="MCQ4084273.1"/>
    </source>
</evidence>
<dbReference type="Proteomes" id="UP001057702">
    <property type="component" value="Unassembled WGS sequence"/>
</dbReference>
<dbReference type="InterPro" id="IPR035985">
    <property type="entry name" value="Ubiquitin-activating_enz"/>
</dbReference>
<accession>A0ABT1Q2V5</accession>
<comment type="caution">
    <text evidence="2">The sequence shown here is derived from an EMBL/GenBank/DDBJ whole genome shotgun (WGS) entry which is preliminary data.</text>
</comment>
<organism evidence="2 3">
    <name type="scientific">Streptomyces humicola</name>
    <dbReference type="NCBI Taxonomy" id="2953240"/>
    <lineage>
        <taxon>Bacteria</taxon>
        <taxon>Bacillati</taxon>
        <taxon>Actinomycetota</taxon>
        <taxon>Actinomycetes</taxon>
        <taxon>Kitasatosporales</taxon>
        <taxon>Streptomycetaceae</taxon>
        <taxon>Streptomyces</taxon>
    </lineage>
</organism>
<gene>
    <name evidence="2" type="ORF">NGB36_27770</name>
</gene>
<dbReference type="Gene3D" id="3.30.40.250">
    <property type="match status" value="1"/>
</dbReference>
<dbReference type="PANTHER" id="PTHR37809:SF1">
    <property type="entry name" value="RIBOSOMAL PROTEIN S12 METHYLTHIOTRANSFERASE ACCESSORY FACTOR YCAO"/>
    <property type="match status" value="1"/>
</dbReference>
<dbReference type="Gene3D" id="3.30.160.660">
    <property type="match status" value="1"/>
</dbReference>
<dbReference type="PANTHER" id="PTHR37809">
    <property type="entry name" value="RIBOSOMAL PROTEIN S12 METHYLTHIOTRANSFERASE ACCESSORY FACTOR YCAO"/>
    <property type="match status" value="1"/>
</dbReference>
<dbReference type="Gene3D" id="3.30.1330.230">
    <property type="match status" value="1"/>
</dbReference>
<sequence>MPGFKAHLRAEVVPGEGTYLFSERGVKVIENPQLELLAPLMDSRPNLGELLRAAPRSIAPQEIGYLLGKLAEAELVDHLDDDGGIPLPDSADSTTPPDHSARAFWELGGLDGAHACSRSRSGSLRLLTVGGADGSAVLSALRTAGLSVLAQPGTERNACLETTPGLSVIICSDYLDEALAEVDATHRASRRPWLLAKPHGADIWVGPVFEPENDCSPCWHCLAHRLRDHREVEGHVQRALGRRGPLPVPTACIPASVGLGAQLIALEATKWLAGHRYGGQGSVLVADSHAMRSRHHEVLRRPQCPHCGDPSLVADRLRRPVRLVSRPKAHTGGGGDRAMRPAEVLARYRHLVSPVSGVVRALEADPQAPPGLNVFRAGHNLALGSDTLRGLKSGLRGQSSGKGLTPLDAEVGALCEALERYSAVFTGTEALVHDSLRGLGDIAVHPNRCQLYHERQYADRDRWNGSHSAFHYVCEPFDEKAPLDWTPVWSLTEQRQRLLPTGYLYYNAPHPDGHCFVRADSNGCAAGSSLEDAIVQGFLELVERDSVALWWYNRTHQPAVSLEAFDEPWIAERRVRYADLHREIWALDLTADLGIPTVAALSRRTDKPAEDIVIGLGAHFDVRTAMRRALTELDQMLPFVAMAAPDGTGYDCSSPEVLDWCRRATTGNQPYLLANPAEPARVPDDFPTHRPSPDLLGDIQEIERVVTGKGMELLVIDQTRPDIGLPVARVIVPGLRHFWARFASGRLYDVPLQLGRRDTPIAYEELNPIPVFF</sequence>
<dbReference type="InterPro" id="IPR022291">
    <property type="entry name" value="Bacteriocin_synth_cyclodeHase"/>
</dbReference>
<dbReference type="Gene3D" id="3.90.930.60">
    <property type="match status" value="1"/>
</dbReference>
<dbReference type="NCBIfam" id="TIGR03882">
    <property type="entry name" value="cyclo_dehyd_2"/>
    <property type="match status" value="1"/>
</dbReference>
<evidence type="ECO:0000313" key="3">
    <source>
        <dbReference type="Proteomes" id="UP001057702"/>
    </source>
</evidence>
<keyword evidence="3" id="KW-1185">Reference proteome</keyword>
<dbReference type="PROSITE" id="PS51664">
    <property type="entry name" value="YCAO"/>
    <property type="match status" value="1"/>
</dbReference>